<dbReference type="InterPro" id="IPR025202">
    <property type="entry name" value="PLD-like_dom"/>
</dbReference>
<dbReference type="AlphaFoldDB" id="A0A658R077"/>
<protein>
    <recommendedName>
        <fullName evidence="1">Phospholipase D-like domain-containing protein</fullName>
    </recommendedName>
</protein>
<dbReference type="EMBL" id="FCNV02000008">
    <property type="protein sequence ID" value="SAL36987.1"/>
    <property type="molecule type" value="Genomic_DNA"/>
</dbReference>
<name>A0A658R077_9BURK</name>
<evidence type="ECO:0000313" key="3">
    <source>
        <dbReference type="Proteomes" id="UP000198263"/>
    </source>
</evidence>
<organism evidence="2 3">
    <name type="scientific">Caballeronia concitans</name>
    <dbReference type="NCBI Taxonomy" id="1777133"/>
    <lineage>
        <taxon>Bacteria</taxon>
        <taxon>Pseudomonadati</taxon>
        <taxon>Pseudomonadota</taxon>
        <taxon>Betaproteobacteria</taxon>
        <taxon>Burkholderiales</taxon>
        <taxon>Burkholderiaceae</taxon>
        <taxon>Caballeronia</taxon>
    </lineage>
</organism>
<proteinExistence type="predicted"/>
<dbReference type="Proteomes" id="UP000198263">
    <property type="component" value="Unassembled WGS sequence"/>
</dbReference>
<accession>A0A658R077</accession>
<evidence type="ECO:0000259" key="1">
    <source>
        <dbReference type="Pfam" id="PF13091"/>
    </source>
</evidence>
<dbReference type="Pfam" id="PF13091">
    <property type="entry name" value="PLDc_2"/>
    <property type="match status" value="1"/>
</dbReference>
<evidence type="ECO:0000313" key="2">
    <source>
        <dbReference type="EMBL" id="SAL36987.1"/>
    </source>
</evidence>
<dbReference type="RefSeq" id="WP_208863156.1">
    <property type="nucleotide sequence ID" value="NZ_FCNV02000008.1"/>
</dbReference>
<gene>
    <name evidence="2" type="ORF">AWB72_03714</name>
</gene>
<sequence>MSQFIWNQSKAGNDGHLTTIKKELAGAHIISMCSGHLKRGGVEALADELKMAIDREARVIFYSNDKHTEQDAADRLATLGVEHIVVDHRRMYLHTKLYYFEVGQQYSAVFGSANITEAALTSNEELSYVVHGTKQDSQRQQIAAYLARLDRRCRRYQAPRVDKNGNAIPLVYR</sequence>
<keyword evidence="3" id="KW-1185">Reference proteome</keyword>
<dbReference type="SUPFAM" id="SSF56024">
    <property type="entry name" value="Phospholipase D/nuclease"/>
    <property type="match status" value="1"/>
</dbReference>
<reference evidence="2 3" key="1">
    <citation type="submission" date="2016-01" db="EMBL/GenBank/DDBJ databases">
        <authorList>
            <person name="Peeters C."/>
        </authorList>
    </citation>
    <scope>NUCLEOTIDE SEQUENCE [LARGE SCALE GENOMIC DNA]</scope>
    <source>
        <strain evidence="2">LMG 29315</strain>
    </source>
</reference>
<comment type="caution">
    <text evidence="2">The sequence shown here is derived from an EMBL/GenBank/DDBJ whole genome shotgun (WGS) entry which is preliminary data.</text>
</comment>
<dbReference type="Gene3D" id="3.30.870.10">
    <property type="entry name" value="Endonuclease Chain A"/>
    <property type="match status" value="1"/>
</dbReference>
<feature type="domain" description="Phospholipase D-like" evidence="1">
    <location>
        <begin position="42"/>
        <end position="138"/>
    </location>
</feature>